<keyword evidence="2" id="KW-1185">Reference proteome</keyword>
<evidence type="ECO:0000313" key="2">
    <source>
        <dbReference type="Proteomes" id="UP000789525"/>
    </source>
</evidence>
<sequence length="223" mass="25301">MDPWATTPRQDAQSSSPMSSPIDSTRRFAQYKPRTSAGLTASSSRDASRTQASGFQTEETPQRTLWRERLRVQVEKRARKERQKAYDRGRSEELSSEAGSEGDIDMEDNMDDLDDELYRRIMIEERRRLDHQRRLAYEREFGDSDDVFMEDLDALEKELANPSSQSILAPPSQVVPRADPSTASFTQDAFGDDDDEDEANLEEIKPASNACDPSTLAKAVSKW</sequence>
<evidence type="ECO:0000313" key="1">
    <source>
        <dbReference type="EMBL" id="CAG8712569.1"/>
    </source>
</evidence>
<proteinExistence type="predicted"/>
<dbReference type="Proteomes" id="UP000789525">
    <property type="component" value="Unassembled WGS sequence"/>
</dbReference>
<name>A0ACA9PLV7_9GLOM</name>
<comment type="caution">
    <text evidence="1">The sequence shown here is derived from an EMBL/GenBank/DDBJ whole genome shotgun (WGS) entry which is preliminary data.</text>
</comment>
<organism evidence="1 2">
    <name type="scientific">Acaulospora colombiana</name>
    <dbReference type="NCBI Taxonomy" id="27376"/>
    <lineage>
        <taxon>Eukaryota</taxon>
        <taxon>Fungi</taxon>
        <taxon>Fungi incertae sedis</taxon>
        <taxon>Mucoromycota</taxon>
        <taxon>Glomeromycotina</taxon>
        <taxon>Glomeromycetes</taxon>
        <taxon>Diversisporales</taxon>
        <taxon>Acaulosporaceae</taxon>
        <taxon>Acaulospora</taxon>
    </lineage>
</organism>
<reference evidence="1" key="1">
    <citation type="submission" date="2021-06" db="EMBL/GenBank/DDBJ databases">
        <authorList>
            <person name="Kallberg Y."/>
            <person name="Tangrot J."/>
            <person name="Rosling A."/>
        </authorList>
    </citation>
    <scope>NUCLEOTIDE SEQUENCE</scope>
    <source>
        <strain evidence="1">CL356</strain>
    </source>
</reference>
<protein>
    <submittedName>
        <fullName evidence="1">13286_t:CDS:1</fullName>
    </submittedName>
</protein>
<gene>
    <name evidence="1" type="ORF">ACOLOM_LOCUS10742</name>
</gene>
<accession>A0ACA9PLV7</accession>
<dbReference type="EMBL" id="CAJVPT010035836">
    <property type="protein sequence ID" value="CAG8712569.1"/>
    <property type="molecule type" value="Genomic_DNA"/>
</dbReference>